<protein>
    <submittedName>
        <fullName evidence="3">Xaa-Pro dipeptidase</fullName>
    </submittedName>
</protein>
<dbReference type="PANTHER" id="PTHR43135:SF3">
    <property type="entry name" value="ALPHA-D-RIBOSE 1-METHYLPHOSPHONATE 5-TRIPHOSPHATE DIPHOSPHATASE"/>
    <property type="match status" value="1"/>
</dbReference>
<dbReference type="OrthoDB" id="9782972at2"/>
<feature type="domain" description="Amidohydrolase-related" evidence="2">
    <location>
        <begin position="72"/>
        <end position="424"/>
    </location>
</feature>
<reference evidence="3 4" key="1">
    <citation type="submission" date="2017-07" db="EMBL/GenBank/DDBJ databases">
        <title>Sandarakinorhabdus cyanobacteriorum sp. nov., a novel bacterium isolated from cyanobacterial aggregates in a eutrophic lake.</title>
        <authorList>
            <person name="Cai H."/>
        </authorList>
    </citation>
    <scope>NUCLEOTIDE SEQUENCE [LARGE SCALE GENOMIC DNA]</scope>
    <source>
        <strain evidence="3 4">TH057</strain>
    </source>
</reference>
<dbReference type="InterPro" id="IPR051781">
    <property type="entry name" value="Metallo-dep_Hydrolase"/>
</dbReference>
<dbReference type="InterPro" id="IPR011059">
    <property type="entry name" value="Metal-dep_hydrolase_composite"/>
</dbReference>
<accession>A0A255YC51</accession>
<dbReference type="Proteomes" id="UP000216991">
    <property type="component" value="Unassembled WGS sequence"/>
</dbReference>
<dbReference type="Gene3D" id="3.20.20.140">
    <property type="entry name" value="Metal-dependent hydrolases"/>
    <property type="match status" value="1"/>
</dbReference>
<organism evidence="3 4">
    <name type="scientific">Sandarakinorhabdus cyanobacteriorum</name>
    <dbReference type="NCBI Taxonomy" id="1981098"/>
    <lineage>
        <taxon>Bacteria</taxon>
        <taxon>Pseudomonadati</taxon>
        <taxon>Pseudomonadota</taxon>
        <taxon>Alphaproteobacteria</taxon>
        <taxon>Sphingomonadales</taxon>
        <taxon>Sphingosinicellaceae</taxon>
        <taxon>Sandarakinorhabdus</taxon>
    </lineage>
</organism>
<dbReference type="Gene3D" id="2.30.40.10">
    <property type="entry name" value="Urease, subunit C, domain 1"/>
    <property type="match status" value="1"/>
</dbReference>
<keyword evidence="4" id="KW-1185">Reference proteome</keyword>
<dbReference type="SUPFAM" id="SSF51338">
    <property type="entry name" value="Composite domain of metallo-dependent hydrolases"/>
    <property type="match status" value="1"/>
</dbReference>
<dbReference type="SUPFAM" id="SSF51556">
    <property type="entry name" value="Metallo-dependent hydrolases"/>
    <property type="match status" value="1"/>
</dbReference>
<dbReference type="InterPro" id="IPR006680">
    <property type="entry name" value="Amidohydro-rel"/>
</dbReference>
<dbReference type="EMBL" id="NOXT01000116">
    <property type="protein sequence ID" value="OYQ26792.1"/>
    <property type="molecule type" value="Genomic_DNA"/>
</dbReference>
<evidence type="ECO:0000256" key="1">
    <source>
        <dbReference type="SAM" id="SignalP"/>
    </source>
</evidence>
<dbReference type="Pfam" id="PF01979">
    <property type="entry name" value="Amidohydro_1"/>
    <property type="match status" value="1"/>
</dbReference>
<dbReference type="PANTHER" id="PTHR43135">
    <property type="entry name" value="ALPHA-D-RIBOSE 1-METHYLPHOSPHONATE 5-TRIPHOSPHATE DIPHOSPHATASE"/>
    <property type="match status" value="1"/>
</dbReference>
<name>A0A255YC51_9SPHN</name>
<dbReference type="InterPro" id="IPR057744">
    <property type="entry name" value="OTAase-like"/>
</dbReference>
<feature type="signal peptide" evidence="1">
    <location>
        <begin position="1"/>
        <end position="17"/>
    </location>
</feature>
<dbReference type="CDD" id="cd01299">
    <property type="entry name" value="Met_dep_hydrolase_A"/>
    <property type="match status" value="1"/>
</dbReference>
<comment type="caution">
    <text evidence="3">The sequence shown here is derived from an EMBL/GenBank/DDBJ whole genome shotgun (WGS) entry which is preliminary data.</text>
</comment>
<dbReference type="RefSeq" id="WP_094474292.1">
    <property type="nucleotide sequence ID" value="NZ_NOXT01000116.1"/>
</dbReference>
<dbReference type="GO" id="GO:0016810">
    <property type="term" value="F:hydrolase activity, acting on carbon-nitrogen (but not peptide) bonds"/>
    <property type="evidence" value="ECO:0007669"/>
    <property type="project" value="InterPro"/>
</dbReference>
<evidence type="ECO:0000313" key="4">
    <source>
        <dbReference type="Proteomes" id="UP000216991"/>
    </source>
</evidence>
<keyword evidence="1" id="KW-0732">Signal</keyword>
<dbReference type="InterPro" id="IPR032466">
    <property type="entry name" value="Metal_Hydrolase"/>
</dbReference>
<evidence type="ECO:0000259" key="2">
    <source>
        <dbReference type="Pfam" id="PF01979"/>
    </source>
</evidence>
<sequence length="425" mass="43327">MRTTLIAALLLASPAAAETIAIKAARVITDAAKPALGPSTIIVTDGRITAIQPASAAIPAGATVIDQSTRTLAPGLIDCHVHLTGDPGTPFWREAVDSPELSVAFGLKNARITARAGFTTVRDLGSARLAGFAVRDAINAGLFPGPRILAAGPALSIVGGHGDTSGFLPAVNDALDQGNTCTGATECAARVREASQRGADVIKFTATGGVLSQQGRGLDQHFTDDEMRSIVTTAHSLGLKVAAHAHGPRGIEAAAKAGVDSIEHGSFTDEAGAKALAANAKAGGGGWLVPTLLPFRATAERLGSGAYTPVVEAKVRAILERRGKQIIAARAAGARIAFGTDAGVFEHGRNGQEAADMVEFGGMTPREVLISATTGAADLLGLSSEIGTLEPGKAADIIATDGDPTVDARQLAQVRWVMARGKVVE</sequence>
<evidence type="ECO:0000313" key="3">
    <source>
        <dbReference type="EMBL" id="OYQ26792.1"/>
    </source>
</evidence>
<dbReference type="AlphaFoldDB" id="A0A255YC51"/>
<feature type="chain" id="PRO_5011993496" evidence="1">
    <location>
        <begin position="18"/>
        <end position="425"/>
    </location>
</feature>
<proteinExistence type="predicted"/>
<gene>
    <name evidence="3" type="ORF">CHU93_11825</name>
</gene>